<dbReference type="InterPro" id="IPR020615">
    <property type="entry name" value="Thiolase_acyl_enz_int_AS"/>
</dbReference>
<organism evidence="9">
    <name type="scientific">Notodromas monacha</name>
    <dbReference type="NCBI Taxonomy" id="399045"/>
    <lineage>
        <taxon>Eukaryota</taxon>
        <taxon>Metazoa</taxon>
        <taxon>Ecdysozoa</taxon>
        <taxon>Arthropoda</taxon>
        <taxon>Crustacea</taxon>
        <taxon>Oligostraca</taxon>
        <taxon>Ostracoda</taxon>
        <taxon>Podocopa</taxon>
        <taxon>Podocopida</taxon>
        <taxon>Cypridocopina</taxon>
        <taxon>Cypridoidea</taxon>
        <taxon>Cyprididae</taxon>
        <taxon>Notodromas</taxon>
    </lineage>
</organism>
<evidence type="ECO:0000256" key="5">
    <source>
        <dbReference type="ARBA" id="ARBA00023315"/>
    </source>
</evidence>
<dbReference type="InterPro" id="IPR020616">
    <property type="entry name" value="Thiolase_N"/>
</dbReference>
<evidence type="ECO:0000256" key="2">
    <source>
        <dbReference type="ARBA" id="ARBA00022679"/>
    </source>
</evidence>
<sequence>MVPVTRFLTHSGIWKLGGTAFTGARGLQTSAVNRKVKGDGSDIVLIDGVRTPFLLAGTDYASLMPHDLAREALLGLVARTGIEKSIVDYISFGTVIQEVKTSNIAREAALGAGFSDRTPAHTVTMACISSNQAITTCMGYIRDGVYDVCVAGGVEFMSDVPIRLSRKLRAMLLKMNKMKTVQQKLSLLSTFRPGFLAPELPAISEFSSQETMGHSADRLAAAFEVSRQEQDEFAMRSHKAADDAQSKGYLSDLVPVKIPGKDIYATRDNGVRISTKEQMAKLKPAFVKPFGTITAANASFLTDGASACLITSEKTAKKLGLKPKAYLTEFVYVSQDPVDQLLLGPAYAVPNVLKRAGLKFSDIDVWEIHEAFA</sequence>
<dbReference type="GO" id="GO:0005739">
    <property type="term" value="C:mitochondrion"/>
    <property type="evidence" value="ECO:0007669"/>
    <property type="project" value="TreeGrafter"/>
</dbReference>
<keyword evidence="5 6" id="KW-0012">Acyltransferase</keyword>
<feature type="non-terminal residue" evidence="9">
    <location>
        <position position="1"/>
    </location>
</feature>
<dbReference type="OrthoDB" id="5404651at2759"/>
<dbReference type="PROSITE" id="PS00098">
    <property type="entry name" value="THIOLASE_1"/>
    <property type="match status" value="1"/>
</dbReference>
<dbReference type="Pfam" id="PF02803">
    <property type="entry name" value="Thiolase_C"/>
    <property type="match status" value="1"/>
</dbReference>
<dbReference type="Proteomes" id="UP000678499">
    <property type="component" value="Unassembled WGS sequence"/>
</dbReference>
<dbReference type="SUPFAM" id="SSF53901">
    <property type="entry name" value="Thiolase-like"/>
    <property type="match status" value="2"/>
</dbReference>
<dbReference type="AlphaFoldDB" id="A0A7R9GK86"/>
<dbReference type="GO" id="GO:0006635">
    <property type="term" value="P:fatty acid beta-oxidation"/>
    <property type="evidence" value="ECO:0007669"/>
    <property type="project" value="TreeGrafter"/>
</dbReference>
<dbReference type="PIRSF" id="PIRSF000429">
    <property type="entry name" value="Ac-CoA_Ac_transf"/>
    <property type="match status" value="1"/>
</dbReference>
<dbReference type="PANTHER" id="PTHR18919">
    <property type="entry name" value="ACETYL-COA C-ACYLTRANSFERASE"/>
    <property type="match status" value="1"/>
</dbReference>
<evidence type="ECO:0000256" key="4">
    <source>
        <dbReference type="ARBA" id="ARBA00023098"/>
    </source>
</evidence>
<dbReference type="EMBL" id="OA889869">
    <property type="protein sequence ID" value="CAD7284340.1"/>
    <property type="molecule type" value="Genomic_DNA"/>
</dbReference>
<evidence type="ECO:0000259" key="7">
    <source>
        <dbReference type="Pfam" id="PF00108"/>
    </source>
</evidence>
<dbReference type="Pfam" id="PF00108">
    <property type="entry name" value="Thiolase_N"/>
    <property type="match status" value="1"/>
</dbReference>
<evidence type="ECO:0000256" key="1">
    <source>
        <dbReference type="ARBA" id="ARBA00010982"/>
    </source>
</evidence>
<keyword evidence="3" id="KW-0276">Fatty acid metabolism</keyword>
<evidence type="ECO:0000313" key="10">
    <source>
        <dbReference type="Proteomes" id="UP000678499"/>
    </source>
</evidence>
<proteinExistence type="inferred from homology"/>
<dbReference type="InterPro" id="IPR020617">
    <property type="entry name" value="Thiolase_C"/>
</dbReference>
<evidence type="ECO:0000313" key="9">
    <source>
        <dbReference type="EMBL" id="CAD7284340.1"/>
    </source>
</evidence>
<evidence type="ECO:0008006" key="11">
    <source>
        <dbReference type="Google" id="ProtNLM"/>
    </source>
</evidence>
<keyword evidence="10" id="KW-1185">Reference proteome</keyword>
<dbReference type="CDD" id="cd00751">
    <property type="entry name" value="thiolase"/>
    <property type="match status" value="1"/>
</dbReference>
<name>A0A7R9GK86_9CRUS</name>
<evidence type="ECO:0000259" key="8">
    <source>
        <dbReference type="Pfam" id="PF02803"/>
    </source>
</evidence>
<evidence type="ECO:0000256" key="3">
    <source>
        <dbReference type="ARBA" id="ARBA00022832"/>
    </source>
</evidence>
<accession>A0A7R9GK86</accession>
<evidence type="ECO:0000256" key="6">
    <source>
        <dbReference type="RuleBase" id="RU003557"/>
    </source>
</evidence>
<comment type="similarity">
    <text evidence="1 6">Belongs to the thiolase-like superfamily. Thiolase family.</text>
</comment>
<dbReference type="NCBIfam" id="TIGR01930">
    <property type="entry name" value="AcCoA-C-Actrans"/>
    <property type="match status" value="1"/>
</dbReference>
<keyword evidence="2 6" id="KW-0808">Transferase</keyword>
<feature type="domain" description="Thiolase C-terminal" evidence="8">
    <location>
        <begin position="321"/>
        <end position="373"/>
    </location>
</feature>
<dbReference type="Gene3D" id="3.40.47.10">
    <property type="match status" value="1"/>
</dbReference>
<protein>
    <recommendedName>
        <fullName evidence="11">Trifunctional enzyme subunit beta, mitochondrial</fullName>
    </recommendedName>
</protein>
<dbReference type="EMBL" id="CAJPEX010007832">
    <property type="protein sequence ID" value="CAG0924492.1"/>
    <property type="molecule type" value="Genomic_DNA"/>
</dbReference>
<dbReference type="GO" id="GO:0016747">
    <property type="term" value="F:acyltransferase activity, transferring groups other than amino-acyl groups"/>
    <property type="evidence" value="ECO:0007669"/>
    <property type="project" value="InterPro"/>
</dbReference>
<gene>
    <name evidence="9" type="ORF">NMOB1V02_LOCUS11947</name>
</gene>
<dbReference type="InterPro" id="IPR016039">
    <property type="entry name" value="Thiolase-like"/>
</dbReference>
<dbReference type="PANTHER" id="PTHR18919:SF153">
    <property type="entry name" value="TRIFUNCTIONAL ENZYME SUBUNIT BETA, MITOCHONDRIAL"/>
    <property type="match status" value="1"/>
</dbReference>
<dbReference type="InterPro" id="IPR002155">
    <property type="entry name" value="Thiolase"/>
</dbReference>
<reference evidence="9" key="1">
    <citation type="submission" date="2020-11" db="EMBL/GenBank/DDBJ databases">
        <authorList>
            <person name="Tran Van P."/>
        </authorList>
    </citation>
    <scope>NUCLEOTIDE SEQUENCE</scope>
</reference>
<keyword evidence="4" id="KW-0443">Lipid metabolism</keyword>
<feature type="domain" description="Thiolase N-terminal" evidence="7">
    <location>
        <begin position="43"/>
        <end position="313"/>
    </location>
</feature>